<dbReference type="AlphaFoldDB" id="A0A2G7SZ58"/>
<accession>A0A2G7SZ58</accession>
<proteinExistence type="predicted"/>
<protein>
    <submittedName>
        <fullName evidence="1">Uncharacterized protein</fullName>
    </submittedName>
</protein>
<comment type="caution">
    <text evidence="1">The sequence shown here is derived from an EMBL/GenBank/DDBJ whole genome shotgun (WGS) entry which is preliminary data.</text>
</comment>
<reference evidence="1" key="1">
    <citation type="submission" date="2017-10" db="EMBL/GenBank/DDBJ databases">
        <title>Chryseobacterium sp. B5 is a hydrocarbonoclastic and plant growth promoting bacterium.</title>
        <authorList>
            <person name="Thijs S."/>
            <person name="Gkorezis P."/>
            <person name="Van Hamme J."/>
        </authorList>
    </citation>
    <scope>NUCLEOTIDE SEQUENCE</scope>
    <source>
        <strain evidence="1">B5</strain>
    </source>
</reference>
<organism evidence="1">
    <name type="scientific">Chryseobacterium sp. B5</name>
    <dbReference type="NCBI Taxonomy" id="2050562"/>
    <lineage>
        <taxon>Bacteria</taxon>
        <taxon>Pseudomonadati</taxon>
        <taxon>Bacteroidota</taxon>
        <taxon>Flavobacteriia</taxon>
        <taxon>Flavobacteriales</taxon>
        <taxon>Weeksellaceae</taxon>
        <taxon>Chryseobacterium group</taxon>
        <taxon>Chryseobacterium</taxon>
    </lineage>
</organism>
<dbReference type="NCBIfam" id="NF038262">
    <property type="entry name" value="SiaB_fam_kinase"/>
    <property type="match status" value="1"/>
</dbReference>
<dbReference type="InterPro" id="IPR046239">
    <property type="entry name" value="DUF6272"/>
</dbReference>
<name>A0A2G7SZ58_9FLAO</name>
<dbReference type="EMBL" id="PEKC01000158">
    <property type="protein sequence ID" value="PII32881.1"/>
    <property type="molecule type" value="Genomic_DNA"/>
</dbReference>
<dbReference type="Pfam" id="PF19788">
    <property type="entry name" value="DUF6272"/>
    <property type="match status" value="1"/>
</dbReference>
<sequence length="193" mass="21345">MPPMPSAQIADKYGSFFHLARQHQVIFYYVGYFSQNIVAAMAEAVRLQLEVAGVPGPTRRKLFSSFVEMAQNIIHYSADALTPPHQDDGELRHGAVCIRREDDGSFVLLCANPIEPGMGEALRAKLDALRSMTLDEIKKACRQSLRDDAPEGSKGAGMGFLTLARDAREPLQFDFDPAQTVDGRPVFYLKATL</sequence>
<evidence type="ECO:0000313" key="1">
    <source>
        <dbReference type="EMBL" id="PII32881.1"/>
    </source>
</evidence>
<gene>
    <name evidence="1" type="ORF">CTI11_25060</name>
</gene>